<keyword evidence="2" id="KW-1185">Reference proteome</keyword>
<name>A0A9P5ZEL2_9AGAR</name>
<evidence type="ECO:0000313" key="1">
    <source>
        <dbReference type="EMBL" id="KAF9484486.1"/>
    </source>
</evidence>
<dbReference type="OrthoDB" id="3227556at2759"/>
<reference evidence="1" key="1">
    <citation type="submission" date="2020-11" db="EMBL/GenBank/DDBJ databases">
        <authorList>
            <consortium name="DOE Joint Genome Institute"/>
            <person name="Ahrendt S."/>
            <person name="Riley R."/>
            <person name="Andreopoulos W."/>
            <person name="Labutti K."/>
            <person name="Pangilinan J."/>
            <person name="Ruiz-Duenas F.J."/>
            <person name="Barrasa J.M."/>
            <person name="Sanchez-Garcia M."/>
            <person name="Camarero S."/>
            <person name="Miyauchi S."/>
            <person name="Serrano A."/>
            <person name="Linde D."/>
            <person name="Babiker R."/>
            <person name="Drula E."/>
            <person name="Ayuso-Fernandez I."/>
            <person name="Pacheco R."/>
            <person name="Padilla G."/>
            <person name="Ferreira P."/>
            <person name="Barriuso J."/>
            <person name="Kellner H."/>
            <person name="Castanera R."/>
            <person name="Alfaro M."/>
            <person name="Ramirez L."/>
            <person name="Pisabarro A.G."/>
            <person name="Kuo A."/>
            <person name="Tritt A."/>
            <person name="Lipzen A."/>
            <person name="He G."/>
            <person name="Yan M."/>
            <person name="Ng V."/>
            <person name="Cullen D."/>
            <person name="Martin F."/>
            <person name="Rosso M.-N."/>
            <person name="Henrissat B."/>
            <person name="Hibbett D."/>
            <person name="Martinez A.T."/>
            <person name="Grigoriev I.V."/>
        </authorList>
    </citation>
    <scope>NUCLEOTIDE SEQUENCE</scope>
    <source>
        <strain evidence="1">CIRM-BRFM 674</strain>
    </source>
</reference>
<dbReference type="AlphaFoldDB" id="A0A9P5ZEL2"/>
<comment type="caution">
    <text evidence="1">The sequence shown here is derived from an EMBL/GenBank/DDBJ whole genome shotgun (WGS) entry which is preliminary data.</text>
</comment>
<protein>
    <submittedName>
        <fullName evidence="1">Uncharacterized protein</fullName>
    </submittedName>
</protein>
<accession>A0A9P5ZEL2</accession>
<dbReference type="Proteomes" id="UP000807469">
    <property type="component" value="Unassembled WGS sequence"/>
</dbReference>
<dbReference type="EMBL" id="MU155143">
    <property type="protein sequence ID" value="KAF9484486.1"/>
    <property type="molecule type" value="Genomic_DNA"/>
</dbReference>
<organism evidence="1 2">
    <name type="scientific">Pholiota conissans</name>
    <dbReference type="NCBI Taxonomy" id="109636"/>
    <lineage>
        <taxon>Eukaryota</taxon>
        <taxon>Fungi</taxon>
        <taxon>Dikarya</taxon>
        <taxon>Basidiomycota</taxon>
        <taxon>Agaricomycotina</taxon>
        <taxon>Agaricomycetes</taxon>
        <taxon>Agaricomycetidae</taxon>
        <taxon>Agaricales</taxon>
        <taxon>Agaricineae</taxon>
        <taxon>Strophariaceae</taxon>
        <taxon>Pholiota</taxon>
    </lineage>
</organism>
<gene>
    <name evidence="1" type="ORF">BDN70DRAFT_872514</name>
</gene>
<sequence>MSAKSKLPSKPLPLSDVLRDLAVLRSSGQSIPEVFKLPRLGERSANTPNTNAVDSSVSLSYDYIREARAAIRLHDSGKVGIQGTKIEEVRTKYEELLEGLGEYPGNN</sequence>
<proteinExistence type="predicted"/>
<evidence type="ECO:0000313" key="2">
    <source>
        <dbReference type="Proteomes" id="UP000807469"/>
    </source>
</evidence>